<name>A0ABU6QIQ2_9FABA</name>
<dbReference type="EMBL" id="JASCZI010000435">
    <property type="protein sequence ID" value="MED6111790.1"/>
    <property type="molecule type" value="Genomic_DNA"/>
</dbReference>
<proteinExistence type="predicted"/>
<feature type="non-terminal residue" evidence="1">
    <location>
        <position position="1"/>
    </location>
</feature>
<comment type="caution">
    <text evidence="1">The sequence shown here is derived from an EMBL/GenBank/DDBJ whole genome shotgun (WGS) entry which is preliminary data.</text>
</comment>
<gene>
    <name evidence="1" type="ORF">PIB30_055572</name>
</gene>
<organism evidence="1 2">
    <name type="scientific">Stylosanthes scabra</name>
    <dbReference type="NCBI Taxonomy" id="79078"/>
    <lineage>
        <taxon>Eukaryota</taxon>
        <taxon>Viridiplantae</taxon>
        <taxon>Streptophyta</taxon>
        <taxon>Embryophyta</taxon>
        <taxon>Tracheophyta</taxon>
        <taxon>Spermatophyta</taxon>
        <taxon>Magnoliopsida</taxon>
        <taxon>eudicotyledons</taxon>
        <taxon>Gunneridae</taxon>
        <taxon>Pentapetalae</taxon>
        <taxon>rosids</taxon>
        <taxon>fabids</taxon>
        <taxon>Fabales</taxon>
        <taxon>Fabaceae</taxon>
        <taxon>Papilionoideae</taxon>
        <taxon>50 kb inversion clade</taxon>
        <taxon>dalbergioids sensu lato</taxon>
        <taxon>Dalbergieae</taxon>
        <taxon>Pterocarpus clade</taxon>
        <taxon>Stylosanthes</taxon>
    </lineage>
</organism>
<sequence length="70" mass="8034">VMVALNALLYSYSIAIKSVFELYFQKQLLLWIGCFLGELTNQVFADLAVSKYKIAVEAQLFPRKAKIQQF</sequence>
<reference evidence="1 2" key="1">
    <citation type="journal article" date="2023" name="Plants (Basel)">
        <title>Bridging the Gap: Combining Genomics and Transcriptomics Approaches to Understand Stylosanthes scabra, an Orphan Legume from the Brazilian Caatinga.</title>
        <authorList>
            <person name="Ferreira-Neto J.R.C."/>
            <person name="da Silva M.D."/>
            <person name="Binneck E."/>
            <person name="de Melo N.F."/>
            <person name="da Silva R.H."/>
            <person name="de Melo A.L.T.M."/>
            <person name="Pandolfi V."/>
            <person name="Bustamante F.O."/>
            <person name="Brasileiro-Vidal A.C."/>
            <person name="Benko-Iseppon A.M."/>
        </authorList>
    </citation>
    <scope>NUCLEOTIDE SEQUENCE [LARGE SCALE GENOMIC DNA]</scope>
    <source>
        <tissue evidence="1">Leaves</tissue>
    </source>
</reference>
<dbReference type="Proteomes" id="UP001341840">
    <property type="component" value="Unassembled WGS sequence"/>
</dbReference>
<accession>A0ABU6QIQ2</accession>
<protein>
    <submittedName>
        <fullName evidence="1">Uncharacterized protein</fullName>
    </submittedName>
</protein>
<evidence type="ECO:0000313" key="1">
    <source>
        <dbReference type="EMBL" id="MED6111790.1"/>
    </source>
</evidence>
<evidence type="ECO:0000313" key="2">
    <source>
        <dbReference type="Proteomes" id="UP001341840"/>
    </source>
</evidence>
<keyword evidence="2" id="KW-1185">Reference proteome</keyword>